<gene>
    <name evidence="14" type="ORF">TDIB3V08_LOCUS9777</name>
</gene>
<evidence type="ECO:0000256" key="10">
    <source>
        <dbReference type="ARBA" id="ARBA00052101"/>
    </source>
</evidence>
<dbReference type="InterPro" id="IPR018484">
    <property type="entry name" value="FGGY_N"/>
</dbReference>
<dbReference type="EMBL" id="OA570874">
    <property type="protein sequence ID" value="CAD7203610.1"/>
    <property type="molecule type" value="Genomic_DNA"/>
</dbReference>
<feature type="domain" description="Carbohydrate kinase FGGY N-terminal" evidence="12">
    <location>
        <begin position="11"/>
        <end position="254"/>
    </location>
</feature>
<evidence type="ECO:0000256" key="7">
    <source>
        <dbReference type="ARBA" id="ARBA00022798"/>
    </source>
</evidence>
<dbReference type="GO" id="GO:0004370">
    <property type="term" value="F:glycerol kinase activity"/>
    <property type="evidence" value="ECO:0007669"/>
    <property type="project" value="UniProtKB-EC"/>
</dbReference>
<dbReference type="PROSITE" id="PS00933">
    <property type="entry name" value="FGGY_KINASES_1"/>
    <property type="match status" value="1"/>
</dbReference>
<dbReference type="GO" id="GO:0019563">
    <property type="term" value="P:glycerol catabolic process"/>
    <property type="evidence" value="ECO:0007669"/>
    <property type="project" value="UniProtKB-UniPathway"/>
</dbReference>
<dbReference type="InterPro" id="IPR018485">
    <property type="entry name" value="FGGY_C"/>
</dbReference>
<protein>
    <recommendedName>
        <fullName evidence="11">Probable glycerol kinase</fullName>
        <ecNumber evidence="3">2.7.1.30</ecNumber>
    </recommendedName>
    <alternativeName>
        <fullName evidence="9">ATP:glycerol 3-phosphotransferase</fullName>
    </alternativeName>
</protein>
<dbReference type="GO" id="GO:0006641">
    <property type="term" value="P:triglyceride metabolic process"/>
    <property type="evidence" value="ECO:0007669"/>
    <property type="project" value="TreeGrafter"/>
</dbReference>
<evidence type="ECO:0000256" key="6">
    <source>
        <dbReference type="ARBA" id="ARBA00022777"/>
    </source>
</evidence>
<evidence type="ECO:0000256" key="5">
    <source>
        <dbReference type="ARBA" id="ARBA00022741"/>
    </source>
</evidence>
<dbReference type="EC" id="2.7.1.30" evidence="3"/>
<evidence type="ECO:0000256" key="2">
    <source>
        <dbReference type="ARBA" id="ARBA00009156"/>
    </source>
</evidence>
<dbReference type="InterPro" id="IPR043129">
    <property type="entry name" value="ATPase_NBD"/>
</dbReference>
<dbReference type="PANTHER" id="PTHR10196:SF69">
    <property type="entry name" value="GLYCEROL KINASE"/>
    <property type="match status" value="1"/>
</dbReference>
<keyword evidence="4" id="KW-0808">Transferase</keyword>
<evidence type="ECO:0000313" key="14">
    <source>
        <dbReference type="EMBL" id="CAD7203610.1"/>
    </source>
</evidence>
<evidence type="ECO:0000256" key="9">
    <source>
        <dbReference type="ARBA" id="ARBA00043149"/>
    </source>
</evidence>
<accession>A0A7R8ZDE2</accession>
<dbReference type="GO" id="GO:0046167">
    <property type="term" value="P:glycerol-3-phosphate biosynthetic process"/>
    <property type="evidence" value="ECO:0007669"/>
    <property type="project" value="TreeGrafter"/>
</dbReference>
<dbReference type="FunFam" id="3.30.420.40:FF:000177">
    <property type="entry name" value="Glycerol kinase"/>
    <property type="match status" value="1"/>
</dbReference>
<dbReference type="GO" id="GO:0005524">
    <property type="term" value="F:ATP binding"/>
    <property type="evidence" value="ECO:0007669"/>
    <property type="project" value="UniProtKB-KW"/>
</dbReference>
<evidence type="ECO:0000256" key="3">
    <source>
        <dbReference type="ARBA" id="ARBA00012099"/>
    </source>
</evidence>
<keyword evidence="6" id="KW-0418">Kinase</keyword>
<evidence type="ECO:0000259" key="12">
    <source>
        <dbReference type="Pfam" id="PF00370"/>
    </source>
</evidence>
<dbReference type="Gene3D" id="3.30.420.40">
    <property type="match status" value="2"/>
</dbReference>
<dbReference type="InterPro" id="IPR018483">
    <property type="entry name" value="Carb_kinase_FGGY_CS"/>
</dbReference>
<dbReference type="SUPFAM" id="SSF53067">
    <property type="entry name" value="Actin-like ATPase domain"/>
    <property type="match status" value="2"/>
</dbReference>
<evidence type="ECO:0000256" key="1">
    <source>
        <dbReference type="ARBA" id="ARBA00005190"/>
    </source>
</evidence>
<reference evidence="14" key="1">
    <citation type="submission" date="2020-11" db="EMBL/GenBank/DDBJ databases">
        <authorList>
            <person name="Tran Van P."/>
        </authorList>
    </citation>
    <scope>NUCLEOTIDE SEQUENCE</scope>
</reference>
<dbReference type="Pfam" id="PF02782">
    <property type="entry name" value="FGGY_C"/>
    <property type="match status" value="1"/>
</dbReference>
<sequence length="399" mass="44074">MAVGGRFGPLIGAIDEGTSSARFLVFAANTGEVLTYHQVEILQHCPREGWVEQDPMDILSAVRDCMDKAVDNLHKLDIDPADIKAIGITNQRESTIIWDPKSGKPLNNAILWLDVRTTDTVDQVLAQVRDHNQNYLKPLCGLPVSTYFSALKVRWLMDNVPQVKQAMKEKSCYFGTVDTWLIWNLTGGKDGGLHITDVTNASRTMLMNIKTLKWDNTLCKFFGIPMEVLPDIRSSSEIYGYITEGCLQGIPISGVVHSNHGLLTTVAYRMGKDAAPVYALEGSVAICGVIMKWLRDNLEIIDNVTDTHKIAEETSRAGKVYFVPAFAGLYAPYWRKDARRCVIVRPLMTETTALGAAMAAGNAEGIGVWNLNYSHSTPCDTFYPSISENEGIGKVGRNI</sequence>
<keyword evidence="7" id="KW-0319">Glycerol metabolism</keyword>
<dbReference type="GO" id="GO:0005739">
    <property type="term" value="C:mitochondrion"/>
    <property type="evidence" value="ECO:0007669"/>
    <property type="project" value="TreeGrafter"/>
</dbReference>
<organism evidence="14">
    <name type="scientific">Timema douglasi</name>
    <name type="common">Walking stick</name>
    <dbReference type="NCBI Taxonomy" id="61478"/>
    <lineage>
        <taxon>Eukaryota</taxon>
        <taxon>Metazoa</taxon>
        <taxon>Ecdysozoa</taxon>
        <taxon>Arthropoda</taxon>
        <taxon>Hexapoda</taxon>
        <taxon>Insecta</taxon>
        <taxon>Pterygota</taxon>
        <taxon>Neoptera</taxon>
        <taxon>Polyneoptera</taxon>
        <taxon>Phasmatodea</taxon>
        <taxon>Timematodea</taxon>
        <taxon>Timematoidea</taxon>
        <taxon>Timematidae</taxon>
        <taxon>Timema</taxon>
    </lineage>
</organism>
<evidence type="ECO:0000259" key="13">
    <source>
        <dbReference type="Pfam" id="PF02782"/>
    </source>
</evidence>
<comment type="pathway">
    <text evidence="1">Polyol metabolism; glycerol degradation via glycerol kinase pathway; sn-glycerol 3-phosphate from glycerol: step 1/1.</text>
</comment>
<evidence type="ECO:0000256" key="4">
    <source>
        <dbReference type="ARBA" id="ARBA00022679"/>
    </source>
</evidence>
<proteinExistence type="inferred from homology"/>
<dbReference type="UniPathway" id="UPA00618">
    <property type="reaction ID" value="UER00672"/>
</dbReference>
<comment type="catalytic activity">
    <reaction evidence="10">
        <text>glycerol + ATP = sn-glycerol 3-phosphate + ADP + H(+)</text>
        <dbReference type="Rhea" id="RHEA:21644"/>
        <dbReference type="ChEBI" id="CHEBI:15378"/>
        <dbReference type="ChEBI" id="CHEBI:17754"/>
        <dbReference type="ChEBI" id="CHEBI:30616"/>
        <dbReference type="ChEBI" id="CHEBI:57597"/>
        <dbReference type="ChEBI" id="CHEBI:456216"/>
        <dbReference type="EC" id="2.7.1.30"/>
    </reaction>
</comment>
<keyword evidence="8" id="KW-0067">ATP-binding</keyword>
<dbReference type="Pfam" id="PF00370">
    <property type="entry name" value="FGGY_N"/>
    <property type="match status" value="1"/>
</dbReference>
<feature type="domain" description="Carbohydrate kinase FGGY C-terminal" evidence="13">
    <location>
        <begin position="258"/>
        <end position="342"/>
    </location>
</feature>
<evidence type="ECO:0000256" key="11">
    <source>
        <dbReference type="ARBA" id="ARBA00071571"/>
    </source>
</evidence>
<dbReference type="AlphaFoldDB" id="A0A7R8ZDE2"/>
<dbReference type="PANTHER" id="PTHR10196">
    <property type="entry name" value="SUGAR KINASE"/>
    <property type="match status" value="1"/>
</dbReference>
<comment type="similarity">
    <text evidence="2">Belongs to the FGGY kinase family.</text>
</comment>
<name>A0A7R8ZDE2_TIMDO</name>
<keyword evidence="5" id="KW-0547">Nucleotide-binding</keyword>
<evidence type="ECO:0000256" key="8">
    <source>
        <dbReference type="ARBA" id="ARBA00022840"/>
    </source>
</evidence>